<keyword evidence="3" id="KW-1185">Reference proteome</keyword>
<feature type="region of interest" description="Disordered" evidence="1">
    <location>
        <begin position="1"/>
        <end position="67"/>
    </location>
</feature>
<proteinExistence type="predicted"/>
<gene>
    <name evidence="2" type="ORF">RFULGI_LOCUS19288</name>
</gene>
<evidence type="ECO:0000256" key="1">
    <source>
        <dbReference type="SAM" id="MobiDB-lite"/>
    </source>
</evidence>
<feature type="compositionally biased region" description="Acidic residues" evidence="1">
    <location>
        <begin position="35"/>
        <end position="49"/>
    </location>
</feature>
<dbReference type="EMBL" id="CAJVPZ010093264">
    <property type="protein sequence ID" value="CAG8816732.1"/>
    <property type="molecule type" value="Genomic_DNA"/>
</dbReference>
<sequence>ASCTTPPNPESLSELQNNNNEKYSSSVSKYQENIEREDGENGNCEAEENLGEKCSSDNESNYEESEDDLPALSFIQAKIEELAKWKKDVWARLREQSESSSTPELKSENGMSTGISAYVFNLMTNYCEI</sequence>
<name>A0A9N9P909_9GLOM</name>
<organism evidence="2 3">
    <name type="scientific">Racocetra fulgida</name>
    <dbReference type="NCBI Taxonomy" id="60492"/>
    <lineage>
        <taxon>Eukaryota</taxon>
        <taxon>Fungi</taxon>
        <taxon>Fungi incertae sedis</taxon>
        <taxon>Mucoromycota</taxon>
        <taxon>Glomeromycotina</taxon>
        <taxon>Glomeromycetes</taxon>
        <taxon>Diversisporales</taxon>
        <taxon>Gigasporaceae</taxon>
        <taxon>Racocetra</taxon>
    </lineage>
</organism>
<protein>
    <submittedName>
        <fullName evidence="2">11205_t:CDS:1</fullName>
    </submittedName>
</protein>
<evidence type="ECO:0000313" key="3">
    <source>
        <dbReference type="Proteomes" id="UP000789396"/>
    </source>
</evidence>
<comment type="caution">
    <text evidence="2">The sequence shown here is derived from an EMBL/GenBank/DDBJ whole genome shotgun (WGS) entry which is preliminary data.</text>
</comment>
<dbReference type="AlphaFoldDB" id="A0A9N9P909"/>
<feature type="compositionally biased region" description="Polar residues" evidence="1">
    <location>
        <begin position="1"/>
        <end position="31"/>
    </location>
</feature>
<feature type="non-terminal residue" evidence="2">
    <location>
        <position position="1"/>
    </location>
</feature>
<reference evidence="2" key="1">
    <citation type="submission" date="2021-06" db="EMBL/GenBank/DDBJ databases">
        <authorList>
            <person name="Kallberg Y."/>
            <person name="Tangrot J."/>
            <person name="Rosling A."/>
        </authorList>
    </citation>
    <scope>NUCLEOTIDE SEQUENCE</scope>
    <source>
        <strain evidence="2">IN212</strain>
    </source>
</reference>
<accession>A0A9N9P909</accession>
<evidence type="ECO:0000313" key="2">
    <source>
        <dbReference type="EMBL" id="CAG8816732.1"/>
    </source>
</evidence>
<dbReference type="Proteomes" id="UP000789396">
    <property type="component" value="Unassembled WGS sequence"/>
</dbReference>